<keyword evidence="3" id="KW-1185">Reference proteome</keyword>
<dbReference type="EMBL" id="JAXAVU010000013">
    <property type="protein sequence ID" value="MDX8146969.1"/>
    <property type="molecule type" value="Genomic_DNA"/>
</dbReference>
<keyword evidence="1" id="KW-0472">Membrane</keyword>
<reference evidence="2 3" key="1">
    <citation type="submission" date="2023-11" db="EMBL/GenBank/DDBJ databases">
        <title>Lentzea sokolovensis, sp. nov., Lentzea kristufkii, sp. nov., and Lentzea miocenensis, sp. nov., rare actinobacteria from Sokolov Coal Basin, Miocene lacustrine sediment, Czech Republic.</title>
        <authorList>
            <person name="Lara A."/>
            <person name="Kotroba L."/>
            <person name="Nouioui I."/>
            <person name="Neumann-Schaal M."/>
            <person name="Mast Y."/>
            <person name="Chronakova A."/>
        </authorList>
    </citation>
    <scope>NUCLEOTIDE SEQUENCE [LARGE SCALE GENOMIC DNA]</scope>
    <source>
        <strain evidence="2 3">BCCO 10_0061</strain>
    </source>
</reference>
<dbReference type="Proteomes" id="UP001285352">
    <property type="component" value="Unassembled WGS sequence"/>
</dbReference>
<comment type="caution">
    <text evidence="2">The sequence shown here is derived from an EMBL/GenBank/DDBJ whole genome shotgun (WGS) entry which is preliminary data.</text>
</comment>
<gene>
    <name evidence="2" type="ORF">SK854_32975</name>
</gene>
<feature type="transmembrane region" description="Helical" evidence="1">
    <location>
        <begin position="34"/>
        <end position="53"/>
    </location>
</feature>
<dbReference type="RefSeq" id="WP_319979041.1">
    <property type="nucleotide sequence ID" value="NZ_JAXAVU010000013.1"/>
</dbReference>
<sequence>MNDITLDLSVTELEDMVGMSGCSQAGMDPKACDASLGGAVSLAIAFSAIAVAVT</sequence>
<protein>
    <submittedName>
        <fullName evidence="2">Uncharacterized protein</fullName>
    </submittedName>
</protein>
<proteinExistence type="predicted"/>
<evidence type="ECO:0000313" key="2">
    <source>
        <dbReference type="EMBL" id="MDX8146969.1"/>
    </source>
</evidence>
<evidence type="ECO:0000313" key="3">
    <source>
        <dbReference type="Proteomes" id="UP001285352"/>
    </source>
</evidence>
<keyword evidence="1" id="KW-0812">Transmembrane</keyword>
<evidence type="ECO:0000256" key="1">
    <source>
        <dbReference type="SAM" id="Phobius"/>
    </source>
</evidence>
<name>A0ABU4V5P5_9PSEU</name>
<accession>A0ABU4V5P5</accession>
<organism evidence="2 3">
    <name type="scientific">Lentzea sokolovensis</name>
    <dbReference type="NCBI Taxonomy" id="3095429"/>
    <lineage>
        <taxon>Bacteria</taxon>
        <taxon>Bacillati</taxon>
        <taxon>Actinomycetota</taxon>
        <taxon>Actinomycetes</taxon>
        <taxon>Pseudonocardiales</taxon>
        <taxon>Pseudonocardiaceae</taxon>
        <taxon>Lentzea</taxon>
    </lineage>
</organism>
<keyword evidence="1" id="KW-1133">Transmembrane helix</keyword>